<name>A0A914GW23_GLORO</name>
<dbReference type="Proteomes" id="UP000887572">
    <property type="component" value="Unplaced"/>
</dbReference>
<evidence type="ECO:0000313" key="2">
    <source>
        <dbReference type="WBParaSite" id="Gr19_v10_g11722.t1"/>
    </source>
</evidence>
<protein>
    <submittedName>
        <fullName evidence="2">Uncharacterized protein</fullName>
    </submittedName>
</protein>
<organism evidence="1 2">
    <name type="scientific">Globodera rostochiensis</name>
    <name type="common">Golden nematode worm</name>
    <name type="synonym">Heterodera rostochiensis</name>
    <dbReference type="NCBI Taxonomy" id="31243"/>
    <lineage>
        <taxon>Eukaryota</taxon>
        <taxon>Metazoa</taxon>
        <taxon>Ecdysozoa</taxon>
        <taxon>Nematoda</taxon>
        <taxon>Chromadorea</taxon>
        <taxon>Rhabditida</taxon>
        <taxon>Tylenchina</taxon>
        <taxon>Tylenchomorpha</taxon>
        <taxon>Tylenchoidea</taxon>
        <taxon>Heteroderidae</taxon>
        <taxon>Heteroderinae</taxon>
        <taxon>Globodera</taxon>
    </lineage>
</organism>
<evidence type="ECO:0000313" key="1">
    <source>
        <dbReference type="Proteomes" id="UP000887572"/>
    </source>
</evidence>
<sequence length="257" mass="29013">MSTSLTDVPTQKCHLRRAYILIKMVQQFPPISHILNTLGSPQLMDTLNECLEYQNPRAIENTGRVLSNHGLNFIMAAVKQGIAEQMICRCCGEHIALDDLCYCPDAKTKCHHGTSCCETRKIVADGWPTFDHLQQAEQPIAVAVVELAVFPKFSVVLKENKCEGLIEMLEQLAESEAVRRNFEDEDQGFFSNMSIDLEEVGLHNMEDAFMTAIHWDFVCKKCKKQLKLDDICYCDDAKTKCHCNSRTCCTVTQEAAN</sequence>
<keyword evidence="1" id="KW-1185">Reference proteome</keyword>
<dbReference type="AlphaFoldDB" id="A0A914GW23"/>
<accession>A0A914GW23</accession>
<reference evidence="2" key="1">
    <citation type="submission" date="2022-11" db="UniProtKB">
        <authorList>
            <consortium name="WormBaseParasite"/>
        </authorList>
    </citation>
    <scope>IDENTIFICATION</scope>
</reference>
<proteinExistence type="predicted"/>
<dbReference type="WBParaSite" id="Gr19_v10_g11722.t1">
    <property type="protein sequence ID" value="Gr19_v10_g11722.t1"/>
    <property type="gene ID" value="Gr19_v10_g11722"/>
</dbReference>